<dbReference type="GO" id="GO:0008270">
    <property type="term" value="F:zinc ion binding"/>
    <property type="evidence" value="ECO:0007669"/>
    <property type="project" value="UniProtKB-KW"/>
</dbReference>
<dbReference type="GO" id="GO:0005737">
    <property type="term" value="C:cytoplasm"/>
    <property type="evidence" value="ECO:0007669"/>
    <property type="project" value="InterPro"/>
</dbReference>
<evidence type="ECO:0000256" key="1">
    <source>
        <dbReference type="ARBA" id="ARBA00022723"/>
    </source>
</evidence>
<name>A0A9Q1HNA4_CONCO</name>
<dbReference type="InterPro" id="IPR002893">
    <property type="entry name" value="Znf_MYND"/>
</dbReference>
<dbReference type="GO" id="GO:0005634">
    <property type="term" value="C:nucleus"/>
    <property type="evidence" value="ECO:0007669"/>
    <property type="project" value="TreeGrafter"/>
</dbReference>
<feature type="domain" description="MYND-type" evidence="5">
    <location>
        <begin position="144"/>
        <end position="181"/>
    </location>
</feature>
<dbReference type="EMBL" id="JAFJMO010000018">
    <property type="protein sequence ID" value="KAJ8250458.1"/>
    <property type="molecule type" value="Genomic_DNA"/>
</dbReference>
<keyword evidence="7" id="KW-1185">Reference proteome</keyword>
<evidence type="ECO:0000256" key="2">
    <source>
        <dbReference type="ARBA" id="ARBA00022771"/>
    </source>
</evidence>
<protein>
    <recommendedName>
        <fullName evidence="5">MYND-type domain-containing protein</fullName>
    </recommendedName>
</protein>
<organism evidence="6 7">
    <name type="scientific">Conger conger</name>
    <name type="common">Conger eel</name>
    <name type="synonym">Muraena conger</name>
    <dbReference type="NCBI Taxonomy" id="82655"/>
    <lineage>
        <taxon>Eukaryota</taxon>
        <taxon>Metazoa</taxon>
        <taxon>Chordata</taxon>
        <taxon>Craniata</taxon>
        <taxon>Vertebrata</taxon>
        <taxon>Euteleostomi</taxon>
        <taxon>Actinopterygii</taxon>
        <taxon>Neopterygii</taxon>
        <taxon>Teleostei</taxon>
        <taxon>Anguilliformes</taxon>
        <taxon>Congridae</taxon>
        <taxon>Conger</taxon>
    </lineage>
</organism>
<keyword evidence="3" id="KW-0862">Zinc</keyword>
<keyword evidence="2 4" id="KW-0863">Zinc-finger</keyword>
<dbReference type="InterPro" id="IPR007320">
    <property type="entry name" value="PDCD2_C"/>
</dbReference>
<dbReference type="Pfam" id="PF04194">
    <property type="entry name" value="PDCD2_C"/>
    <property type="match status" value="1"/>
</dbReference>
<keyword evidence="1" id="KW-0479">Metal-binding</keyword>
<dbReference type="OrthoDB" id="443682at2759"/>
<dbReference type="PROSITE" id="PS01360">
    <property type="entry name" value="ZF_MYND_1"/>
    <property type="match status" value="1"/>
</dbReference>
<dbReference type="Pfam" id="PF01753">
    <property type="entry name" value="zf-MYND"/>
    <property type="match status" value="1"/>
</dbReference>
<evidence type="ECO:0000313" key="7">
    <source>
        <dbReference type="Proteomes" id="UP001152803"/>
    </source>
</evidence>
<dbReference type="PANTHER" id="PTHR12298:SF4">
    <property type="entry name" value="PROGRAMMED CELL DEATH PROTEIN 2"/>
    <property type="match status" value="1"/>
</dbReference>
<gene>
    <name evidence="6" type="ORF">COCON_G00223800</name>
</gene>
<dbReference type="PROSITE" id="PS50865">
    <property type="entry name" value="ZF_MYND_2"/>
    <property type="match status" value="1"/>
</dbReference>
<dbReference type="SUPFAM" id="SSF144232">
    <property type="entry name" value="HIT/MYND zinc finger-like"/>
    <property type="match status" value="1"/>
</dbReference>
<accession>A0A9Q1HNA4</accession>
<dbReference type="PANTHER" id="PTHR12298">
    <property type="entry name" value="PCDC2 PROGRAMMED CELL DEATH PROTEIN 2 -RELATED"/>
    <property type="match status" value="1"/>
</dbReference>
<dbReference type="AlphaFoldDB" id="A0A9Q1HNA4"/>
<proteinExistence type="predicted"/>
<evidence type="ECO:0000313" key="6">
    <source>
        <dbReference type="EMBL" id="KAJ8250458.1"/>
    </source>
</evidence>
<sequence>MAGNEKNASKAETGVVLGFLEEAEPWQLHSSQFPSKVGGKPAWLSQADLPCPIACGKCNRPAAFLLQVYAPIDGQDRSFHRTLYVFCCKTPDCYSYNESRCFKVYRSQLPRKNDFYPYDPPPEEKAMVETDSDPAVLQSGVKLCTVCGCAGPKTCSRCHAVNYCSKEHQVIDWKSGHKKECGTSGSAGLLKHGLCFPEFELVTEPEEAEVKVEQCEADETQEALECSATGGDSLEEKELEDMARHETEDSRVFQNFKQRIELEPHQVLRYCRRGSPLWVSGEHVPKEEDIPNCLCGARRIFEFQVMPQLLNHLKVDDPNASIDWGTLSVYSCANSCDQGHSYHPEFIWKQDFSADQPNSTTEAGETDCQ</sequence>
<reference evidence="6" key="1">
    <citation type="journal article" date="2023" name="Science">
        <title>Genome structures resolve the early diversification of teleost fishes.</title>
        <authorList>
            <person name="Parey E."/>
            <person name="Louis A."/>
            <person name="Montfort J."/>
            <person name="Bouchez O."/>
            <person name="Roques C."/>
            <person name="Iampietro C."/>
            <person name="Lluch J."/>
            <person name="Castinel A."/>
            <person name="Donnadieu C."/>
            <person name="Desvignes T."/>
            <person name="Floi Bucao C."/>
            <person name="Jouanno E."/>
            <person name="Wen M."/>
            <person name="Mejri S."/>
            <person name="Dirks R."/>
            <person name="Jansen H."/>
            <person name="Henkel C."/>
            <person name="Chen W.J."/>
            <person name="Zahm M."/>
            <person name="Cabau C."/>
            <person name="Klopp C."/>
            <person name="Thompson A.W."/>
            <person name="Robinson-Rechavi M."/>
            <person name="Braasch I."/>
            <person name="Lecointre G."/>
            <person name="Bobe J."/>
            <person name="Postlethwait J.H."/>
            <person name="Berthelot C."/>
            <person name="Roest Crollius H."/>
            <person name="Guiguen Y."/>
        </authorList>
    </citation>
    <scope>NUCLEOTIDE SEQUENCE</scope>
    <source>
        <strain evidence="6">Concon-B</strain>
    </source>
</reference>
<dbReference type="Gene3D" id="6.10.140.2220">
    <property type="match status" value="1"/>
</dbReference>
<evidence type="ECO:0000259" key="5">
    <source>
        <dbReference type="PROSITE" id="PS50865"/>
    </source>
</evidence>
<evidence type="ECO:0000256" key="4">
    <source>
        <dbReference type="PROSITE-ProRule" id="PRU00134"/>
    </source>
</evidence>
<comment type="caution">
    <text evidence="6">The sequence shown here is derived from an EMBL/GenBank/DDBJ whole genome shotgun (WGS) entry which is preliminary data.</text>
</comment>
<dbReference type="Proteomes" id="UP001152803">
    <property type="component" value="Unassembled WGS sequence"/>
</dbReference>
<evidence type="ECO:0000256" key="3">
    <source>
        <dbReference type="ARBA" id="ARBA00022833"/>
    </source>
</evidence>